<gene>
    <name evidence="3" type="ORF">MELLADRAFT_109181</name>
</gene>
<dbReference type="InterPro" id="IPR049818">
    <property type="entry name" value="Expansin_EXLX1-like"/>
</dbReference>
<dbReference type="SUPFAM" id="SSF49590">
    <property type="entry name" value="PHL pollen allergen"/>
    <property type="match status" value="1"/>
</dbReference>
<evidence type="ECO:0000256" key="2">
    <source>
        <dbReference type="SAM" id="SignalP"/>
    </source>
</evidence>
<dbReference type="KEGG" id="mlr:MELLADRAFT_109181"/>
<dbReference type="PANTHER" id="PTHR31836:SF21">
    <property type="entry name" value="EXPANSIN-LIKE PROTEIN 7"/>
    <property type="match status" value="1"/>
</dbReference>
<dbReference type="VEuPathDB" id="FungiDB:MELLADRAFT_109181"/>
<dbReference type="eggNOG" id="ENOG502S9P9">
    <property type="taxonomic scope" value="Eukaryota"/>
</dbReference>
<organism evidence="4">
    <name type="scientific">Melampsora larici-populina (strain 98AG31 / pathotype 3-4-7)</name>
    <name type="common">Poplar leaf rust fungus</name>
    <dbReference type="NCBI Taxonomy" id="747676"/>
    <lineage>
        <taxon>Eukaryota</taxon>
        <taxon>Fungi</taxon>
        <taxon>Dikarya</taxon>
        <taxon>Basidiomycota</taxon>
        <taxon>Pucciniomycotina</taxon>
        <taxon>Pucciniomycetes</taxon>
        <taxon>Pucciniales</taxon>
        <taxon>Melampsoraceae</taxon>
        <taxon>Melampsora</taxon>
    </lineage>
</organism>
<dbReference type="InterPro" id="IPR036908">
    <property type="entry name" value="RlpA-like_sf"/>
</dbReference>
<feature type="signal peptide" evidence="2">
    <location>
        <begin position="1"/>
        <end position="22"/>
    </location>
</feature>
<evidence type="ECO:0000313" key="4">
    <source>
        <dbReference type="Proteomes" id="UP000001072"/>
    </source>
</evidence>
<reference evidence="4" key="1">
    <citation type="journal article" date="2011" name="Proc. Natl. Acad. Sci. U.S.A.">
        <title>Obligate biotrophy features unraveled by the genomic analysis of rust fungi.</title>
        <authorList>
            <person name="Duplessis S."/>
            <person name="Cuomo C.A."/>
            <person name="Lin Y.-C."/>
            <person name="Aerts A."/>
            <person name="Tisserant E."/>
            <person name="Veneault-Fourrey C."/>
            <person name="Joly D.L."/>
            <person name="Hacquard S."/>
            <person name="Amselem J."/>
            <person name="Cantarel B.L."/>
            <person name="Chiu R."/>
            <person name="Coutinho P.M."/>
            <person name="Feau N."/>
            <person name="Field M."/>
            <person name="Frey P."/>
            <person name="Gelhaye E."/>
            <person name="Goldberg J."/>
            <person name="Grabherr M.G."/>
            <person name="Kodira C.D."/>
            <person name="Kohler A."/>
            <person name="Kuees U."/>
            <person name="Lindquist E.A."/>
            <person name="Lucas S.M."/>
            <person name="Mago R."/>
            <person name="Mauceli E."/>
            <person name="Morin E."/>
            <person name="Murat C."/>
            <person name="Pangilinan J.L."/>
            <person name="Park R."/>
            <person name="Pearson M."/>
            <person name="Quesneville H."/>
            <person name="Rouhier N."/>
            <person name="Sakthikumar S."/>
            <person name="Salamov A.A."/>
            <person name="Schmutz J."/>
            <person name="Selles B."/>
            <person name="Shapiro H."/>
            <person name="Tanguay P."/>
            <person name="Tuskan G.A."/>
            <person name="Henrissat B."/>
            <person name="Van de Peer Y."/>
            <person name="Rouze P."/>
            <person name="Ellis J.G."/>
            <person name="Dodds P.N."/>
            <person name="Schein J.E."/>
            <person name="Zhong S."/>
            <person name="Hamelin R.C."/>
            <person name="Grigoriev I.V."/>
            <person name="Szabo L.J."/>
            <person name="Martin F."/>
        </authorList>
    </citation>
    <scope>NUCLEOTIDE SEQUENCE [LARGE SCALE GENOMIC DNA]</scope>
    <source>
        <strain evidence="4">98AG31 / pathotype 3-4-7</strain>
    </source>
</reference>
<sequence>MYNFSHGVAVAASMLLLSLVFASPPTSPHPKGLFTKRSSITAPHQGKGTNWGGNWKGGNCVFAYWDQPARYPEIAMGGDNWDDGLYCGACIEVQSGPNPPVVGIVGDKCPSCERESLDLDPEMWRRVSGGASPSIIPIKWKVVPCQFNKLPMLLVKKEGMSQWWFAVQVAQSGQPVLSLKYRPVGTQAWQNTKRDTNSNYFMSAGGIPAGKAADIKVCCADGKTEIITPNVDLSGPGVVHAHGNCPPSL</sequence>
<dbReference type="InterPro" id="IPR051477">
    <property type="entry name" value="Expansin_CellWall"/>
</dbReference>
<dbReference type="SUPFAM" id="SSF50685">
    <property type="entry name" value="Barwin-like endoglucanases"/>
    <property type="match status" value="1"/>
</dbReference>
<evidence type="ECO:0000313" key="3">
    <source>
        <dbReference type="EMBL" id="EGG03383.1"/>
    </source>
</evidence>
<feature type="chain" id="PRO_5003315530" evidence="2">
    <location>
        <begin position="23"/>
        <end position="249"/>
    </location>
</feature>
<dbReference type="Gene3D" id="2.40.40.10">
    <property type="entry name" value="RlpA-like domain"/>
    <property type="match status" value="1"/>
</dbReference>
<dbReference type="EMBL" id="GL883124">
    <property type="protein sequence ID" value="EGG03383.1"/>
    <property type="molecule type" value="Genomic_DNA"/>
</dbReference>
<dbReference type="PANTHER" id="PTHR31836">
    <property type="match status" value="1"/>
</dbReference>
<dbReference type="Gene3D" id="2.60.40.760">
    <property type="entry name" value="Expansin, cellulose-binding-like domain"/>
    <property type="match status" value="1"/>
</dbReference>
<dbReference type="InterPro" id="IPR036749">
    <property type="entry name" value="Expansin_CBD_sf"/>
</dbReference>
<dbReference type="AlphaFoldDB" id="F4RVM8"/>
<dbReference type="GeneID" id="18923680"/>
<protein>
    <submittedName>
        <fullName evidence="3">Non-catalytic module family EXPN</fullName>
    </submittedName>
</protein>
<dbReference type="OrthoDB" id="2555762at2759"/>
<dbReference type="CDD" id="cd22271">
    <property type="entry name" value="DPBB_EXP_N-like"/>
    <property type="match status" value="1"/>
</dbReference>
<keyword evidence="1 2" id="KW-0732">Signal</keyword>
<keyword evidence="4" id="KW-1185">Reference proteome</keyword>
<dbReference type="HOGENOM" id="CLU_026963_3_0_1"/>
<dbReference type="InParanoid" id="F4RVM8"/>
<dbReference type="Proteomes" id="UP000001072">
    <property type="component" value="Unassembled WGS sequence"/>
</dbReference>
<accession>F4RVM8</accession>
<evidence type="ECO:0000256" key="1">
    <source>
        <dbReference type="ARBA" id="ARBA00022729"/>
    </source>
</evidence>
<proteinExistence type="predicted"/>
<name>F4RVM8_MELLP</name>
<dbReference type="NCBIfam" id="NF041144">
    <property type="entry name" value="expansin_EXLX1"/>
    <property type="match status" value="1"/>
</dbReference>
<dbReference type="RefSeq" id="XP_007413177.1">
    <property type="nucleotide sequence ID" value="XM_007413115.1"/>
</dbReference>